<evidence type="ECO:0000313" key="3">
    <source>
        <dbReference type="Proteomes" id="UP001605261"/>
    </source>
</evidence>
<keyword evidence="3" id="KW-1185">Reference proteome</keyword>
<gene>
    <name evidence="2" type="ORF">ACEU0G_003659</name>
</gene>
<reference evidence="2 3" key="1">
    <citation type="submission" date="2024-09" db="EMBL/GenBank/DDBJ databases">
        <authorList>
            <consortium name="All-Russian atlas of soil microorganisms"/>
            <consortium name="as a basis for the search for new antimicrobial producers and enzymes with unique properties"/>
            <person name="Sokolova E.A."/>
            <person name="Voronina E.N."/>
        </authorList>
    </citation>
    <scope>NUCLEOTIDE SEQUENCE [LARGE SCALE GENOMIC DNA]</scope>
    <source>
        <strain evidence="2 3">AF-22b-331.1</strain>
    </source>
</reference>
<sequence>MEESAYASVSSTRRLLSTPPHSIDRFQNHCIMREQGKGLDRITLDPIQAFQTGAEGLFGRFSLNIPWNGWRIGAGHWWPGRLPGLFRPLDCYWSIDEE</sequence>
<evidence type="ECO:0000256" key="1">
    <source>
        <dbReference type="SAM" id="MobiDB-lite"/>
    </source>
</evidence>
<protein>
    <submittedName>
        <fullName evidence="2">Uncharacterized protein</fullName>
    </submittedName>
</protein>
<feature type="region of interest" description="Disordered" evidence="1">
    <location>
        <begin position="1"/>
        <end position="21"/>
    </location>
</feature>
<evidence type="ECO:0000313" key="2">
    <source>
        <dbReference type="EMBL" id="MFG6109643.1"/>
    </source>
</evidence>
<proteinExistence type="predicted"/>
<accession>A0ABW7D0L8</accession>
<dbReference type="Proteomes" id="UP001605261">
    <property type="component" value="Unassembled WGS sequence"/>
</dbReference>
<organism evidence="2 3">
    <name type="scientific">Stenotrophomonas nematodicola</name>
    <dbReference type="NCBI Taxonomy" id="2656746"/>
    <lineage>
        <taxon>Bacteria</taxon>
        <taxon>Pseudomonadati</taxon>
        <taxon>Pseudomonadota</taxon>
        <taxon>Gammaproteobacteria</taxon>
        <taxon>Lysobacterales</taxon>
        <taxon>Lysobacteraceae</taxon>
        <taxon>Stenotrophomonas</taxon>
    </lineage>
</organism>
<dbReference type="RefSeq" id="WP_394163397.1">
    <property type="nucleotide sequence ID" value="NZ_JBHGCJ010000007.1"/>
</dbReference>
<dbReference type="EMBL" id="JBHGCJ010000007">
    <property type="protein sequence ID" value="MFG6109643.1"/>
    <property type="molecule type" value="Genomic_DNA"/>
</dbReference>
<name>A0ABW7D0L8_9GAMM</name>
<comment type="caution">
    <text evidence="2">The sequence shown here is derived from an EMBL/GenBank/DDBJ whole genome shotgun (WGS) entry which is preliminary data.</text>
</comment>